<keyword evidence="2" id="KW-0479">Metal-binding</keyword>
<dbReference type="Pfam" id="PF01321">
    <property type="entry name" value="Creatinase_N"/>
    <property type="match status" value="1"/>
</dbReference>
<evidence type="ECO:0000313" key="7">
    <source>
        <dbReference type="EMBL" id="TBR80294.1"/>
    </source>
</evidence>
<dbReference type="InterPro" id="IPR000587">
    <property type="entry name" value="Creatinase_N"/>
</dbReference>
<dbReference type="RefSeq" id="WP_131186697.1">
    <property type="nucleotide sequence ID" value="NZ_QPGR01000010.1"/>
</dbReference>
<dbReference type="InterPro" id="IPR036005">
    <property type="entry name" value="Creatinase/aminopeptidase-like"/>
</dbReference>
<dbReference type="Gene3D" id="3.90.230.10">
    <property type="entry name" value="Creatinase/methionine aminopeptidase superfamily"/>
    <property type="match status" value="1"/>
</dbReference>
<dbReference type="AlphaFoldDB" id="A0A4Q9JTI1"/>
<dbReference type="PANTHER" id="PTHR43763">
    <property type="entry name" value="XAA-PRO AMINOPEPTIDASE 1"/>
    <property type="match status" value="1"/>
</dbReference>
<comment type="similarity">
    <text evidence="1">Belongs to the peptidase M24B family.</text>
</comment>
<dbReference type="InterPro" id="IPR050422">
    <property type="entry name" value="X-Pro_aminopeptidase_P"/>
</dbReference>
<dbReference type="Pfam" id="PF16188">
    <property type="entry name" value="Peptidase_M24_C"/>
    <property type="match status" value="1"/>
</dbReference>
<proteinExistence type="inferred from homology"/>
<dbReference type="SUPFAM" id="SSF55920">
    <property type="entry name" value="Creatinase/aminopeptidase"/>
    <property type="match status" value="1"/>
</dbReference>
<evidence type="ECO:0000259" key="6">
    <source>
        <dbReference type="Pfam" id="PF16188"/>
    </source>
</evidence>
<keyword evidence="7" id="KW-0031">Aminopeptidase</keyword>
<keyword evidence="7" id="KW-0645">Protease</keyword>
<evidence type="ECO:0000256" key="2">
    <source>
        <dbReference type="ARBA" id="ARBA00022723"/>
    </source>
</evidence>
<feature type="domain" description="Peptidase M24" evidence="4">
    <location>
        <begin position="300"/>
        <end position="514"/>
    </location>
</feature>
<dbReference type="InterPro" id="IPR000994">
    <property type="entry name" value="Pept_M24"/>
</dbReference>
<dbReference type="InterPro" id="IPR033740">
    <property type="entry name" value="Pept_M24B"/>
</dbReference>
<dbReference type="GO" id="GO:0046872">
    <property type="term" value="F:metal ion binding"/>
    <property type="evidence" value="ECO:0007669"/>
    <property type="project" value="UniProtKB-KW"/>
</dbReference>
<dbReference type="InterPro" id="IPR029149">
    <property type="entry name" value="Creatin/AminoP/Spt16_N"/>
</dbReference>
<sequence length="589" mass="68888">MTYKQKICLLQKSMIENKIDIYIVLNSDPHLSEYLTQHYQCISFMSGFKGSYGVLIFTHDKAFLWTDGRYWLQAQKELKESGVILKKQDTNHTFKDWIKEYCNPQTTIGIDFKTLPLALENDLKKYCNLIHSDLISKIWINRPELPTYSIYEHPKKFYSLSREDKIILIRKEMKRLRADAHFISSLDDIAWILNLRGKDIEFNPLFFSFLLITKQQILFFINPEKLNHFLKNKLQNEGIILKNYENIYKELKNLKNTTLLIDPNKTTSFFLQDLKNITIIQDLNPSTYLKSCKDEKEISCIKKAMIEDGIALCRFCSWFEENIHLGFNEFEIGIKLSEFRSKSPYYISDSFANIVGFNANGAIIHYKADEKNSSLIKENGLLLIDSGGQYLNGTTDITRVFPIGKISAKQKKDYTLILKALISISTTIFPKNISMPLLDSITRKPLWQQQINYNHGSGHGVGYFLSVHEGPQNLSYTTMPSFKHQTKKGMISSLEPGIYRKDKWGIRLENLAIILDVKKPKEQEFGDYLYFKTLTLFPFEKKCIDLKLLNSKEKKWLNDYHKEVYKKLHKKLQVKELKWLKKKTAPIKF</sequence>
<dbReference type="PANTHER" id="PTHR43763:SF6">
    <property type="entry name" value="XAA-PRO AMINOPEPTIDASE 1"/>
    <property type="match status" value="1"/>
</dbReference>
<protein>
    <submittedName>
        <fullName evidence="7">Aminopeptidase P family protein</fullName>
    </submittedName>
</protein>
<dbReference type="GO" id="GO:0070006">
    <property type="term" value="F:metalloaminopeptidase activity"/>
    <property type="evidence" value="ECO:0007669"/>
    <property type="project" value="InterPro"/>
</dbReference>
<dbReference type="Gene3D" id="3.40.350.10">
    <property type="entry name" value="Creatinase/prolidase N-terminal domain"/>
    <property type="match status" value="2"/>
</dbReference>
<comment type="caution">
    <text evidence="7">The sequence shown here is derived from an EMBL/GenBank/DDBJ whole genome shotgun (WGS) entry which is preliminary data.</text>
</comment>
<gene>
    <name evidence="7" type="ORF">DU473_05865</name>
</gene>
<evidence type="ECO:0000256" key="1">
    <source>
        <dbReference type="ARBA" id="ARBA00008766"/>
    </source>
</evidence>
<feature type="domain" description="Peptidase M24 C-terminal" evidence="6">
    <location>
        <begin position="528"/>
        <end position="587"/>
    </location>
</feature>
<evidence type="ECO:0000313" key="8">
    <source>
        <dbReference type="Proteomes" id="UP000292583"/>
    </source>
</evidence>
<dbReference type="GO" id="GO:0005737">
    <property type="term" value="C:cytoplasm"/>
    <property type="evidence" value="ECO:0007669"/>
    <property type="project" value="UniProtKB-ARBA"/>
</dbReference>
<dbReference type="Pfam" id="PF16189">
    <property type="entry name" value="Creatinase_N_2"/>
    <property type="match status" value="1"/>
</dbReference>
<dbReference type="EMBL" id="QPGR01000010">
    <property type="protein sequence ID" value="TBR80294.1"/>
    <property type="molecule type" value="Genomic_DNA"/>
</dbReference>
<dbReference type="Proteomes" id="UP000292583">
    <property type="component" value="Unassembled WGS sequence"/>
</dbReference>
<dbReference type="InterPro" id="IPR032416">
    <property type="entry name" value="Peptidase_M24_C"/>
</dbReference>
<organism evidence="7 8">
    <name type="scientific">Campylobacter novaezeelandiae</name>
    <dbReference type="NCBI Taxonomy" id="2267891"/>
    <lineage>
        <taxon>Bacteria</taxon>
        <taxon>Pseudomonadati</taxon>
        <taxon>Campylobacterota</taxon>
        <taxon>Epsilonproteobacteria</taxon>
        <taxon>Campylobacterales</taxon>
        <taxon>Campylobacteraceae</taxon>
        <taxon>Campylobacter</taxon>
    </lineage>
</organism>
<dbReference type="Pfam" id="PF00557">
    <property type="entry name" value="Peptidase_M24"/>
    <property type="match status" value="1"/>
</dbReference>
<name>A0A4Q9JTI1_9BACT</name>
<dbReference type="FunFam" id="3.90.230.10:FF:000004">
    <property type="entry name" value="xaa-Pro aminopeptidase 1 isoform X1"/>
    <property type="match status" value="1"/>
</dbReference>
<dbReference type="CDD" id="cd01085">
    <property type="entry name" value="APP"/>
    <property type="match status" value="1"/>
</dbReference>
<evidence type="ECO:0000259" key="4">
    <source>
        <dbReference type="Pfam" id="PF00557"/>
    </source>
</evidence>
<keyword evidence="3" id="KW-0378">Hydrolase</keyword>
<feature type="domain" description="Creatinase N-terminal" evidence="5">
    <location>
        <begin position="10"/>
        <end position="127"/>
    </location>
</feature>
<evidence type="ECO:0000259" key="5">
    <source>
        <dbReference type="Pfam" id="PF01321"/>
    </source>
</evidence>
<reference evidence="7 8" key="1">
    <citation type="submission" date="2018-07" db="EMBL/GenBank/DDBJ databases">
        <title>Campylobacter zealandensis sp. nov., isolated from birds and water in New Zealand.</title>
        <authorList>
            <person name="Wilkinson D.A."/>
            <person name="Biggs P.J."/>
            <person name="French N.P."/>
            <person name="Midwinter A.C."/>
        </authorList>
    </citation>
    <scope>NUCLEOTIDE SEQUENCE [LARGE SCALE GENOMIC DNA]</scope>
    <source>
        <strain evidence="7 8">B423b</strain>
    </source>
</reference>
<keyword evidence="8" id="KW-1185">Reference proteome</keyword>
<dbReference type="OrthoDB" id="9806388at2"/>
<evidence type="ECO:0000256" key="3">
    <source>
        <dbReference type="ARBA" id="ARBA00022801"/>
    </source>
</evidence>
<accession>A0A4Q9JTI1</accession>
<dbReference type="SUPFAM" id="SSF53092">
    <property type="entry name" value="Creatinase/prolidase N-terminal domain"/>
    <property type="match status" value="1"/>
</dbReference>